<dbReference type="InterPro" id="IPR009199">
    <property type="entry name" value="PhoPQ-act_pathogen-rel_PqaA"/>
</dbReference>
<proteinExistence type="predicted"/>
<dbReference type="RefSeq" id="XP_006811763.1">
    <property type="nucleotide sequence ID" value="XM_006811700.1"/>
</dbReference>
<keyword evidence="1" id="KW-1185">Reference proteome</keyword>
<dbReference type="PANTHER" id="PTHR31497:SF0">
    <property type="entry name" value="AUTOCRINE PROLIFERATION REPRESSOR PROTEIN A"/>
    <property type="match status" value="1"/>
</dbReference>
<dbReference type="Proteomes" id="UP000694865">
    <property type="component" value="Unplaced"/>
</dbReference>
<dbReference type="SUPFAM" id="SSF53474">
    <property type="entry name" value="alpha/beta-Hydrolases"/>
    <property type="match status" value="1"/>
</dbReference>
<evidence type="ECO:0000313" key="2">
    <source>
        <dbReference type="RefSeq" id="XP_006811763.1"/>
    </source>
</evidence>
<dbReference type="PANTHER" id="PTHR31497">
    <property type="entry name" value="AUTOCRINE PROLIFERATION REPRESSOR PROTEIN A"/>
    <property type="match status" value="1"/>
</dbReference>
<organism evidence="1 2">
    <name type="scientific">Saccoglossus kowalevskii</name>
    <name type="common">Acorn worm</name>
    <dbReference type="NCBI Taxonomy" id="10224"/>
    <lineage>
        <taxon>Eukaryota</taxon>
        <taxon>Metazoa</taxon>
        <taxon>Hemichordata</taxon>
        <taxon>Enteropneusta</taxon>
        <taxon>Harrimaniidae</taxon>
        <taxon>Saccoglossus</taxon>
    </lineage>
</organism>
<sequence>MVPRCLGTPLDDYVNRPDSHYAYQVLTDQTKHVENGYTVYILNMTSQKWLTEKDSDRSIWWHYMAITVPDKLTITDTSFMYITGGSNTDGPPDPLGDEEVLMTSLFALGTGSIGAILKQVPNEHIRFYGDPKNKSRTEDGIIAYTWKHFIQYPTQPDWLLRNPMTKAAVRAMDTITDFAKKVSPQTNINKFMVAGASKRGWTTWTTAAVDKRVIACAPIVMDELNMVKNLHHHFRAYGGWTFAFSDYYEEDVTKNLDHPNTQGIADIVDPLTYKDRLTMPKMIISTGGDEFFLPDDSHYYYDQMEGITYLRITPNAEHSLILHYAQTVLNLRSFFLSVVENRKMPKMTWTRNEV</sequence>
<dbReference type="Pfam" id="PF10142">
    <property type="entry name" value="PhoPQ_related"/>
    <property type="match status" value="1"/>
</dbReference>
<accession>A0ABM0LVH2</accession>
<reference evidence="2" key="1">
    <citation type="submission" date="2025-08" db="UniProtKB">
        <authorList>
            <consortium name="RefSeq"/>
        </authorList>
    </citation>
    <scope>IDENTIFICATION</scope>
    <source>
        <tissue evidence="2">Testes</tissue>
    </source>
</reference>
<dbReference type="InterPro" id="IPR029058">
    <property type="entry name" value="AB_hydrolase_fold"/>
</dbReference>
<name>A0ABM0LVH2_SACKO</name>
<evidence type="ECO:0000313" key="1">
    <source>
        <dbReference type="Proteomes" id="UP000694865"/>
    </source>
</evidence>
<dbReference type="Gene3D" id="3.40.50.1820">
    <property type="entry name" value="alpha/beta hydrolase"/>
    <property type="match status" value="1"/>
</dbReference>
<protein>
    <submittedName>
        <fullName evidence="2">Autocrine proliferation repressor protein A-like</fullName>
    </submittedName>
</protein>
<dbReference type="GeneID" id="102804220"/>
<gene>
    <name evidence="2" type="primary">LOC102804220</name>
</gene>